<dbReference type="EMBL" id="JANVFS010000018">
    <property type="protein sequence ID" value="KAJ4477723.1"/>
    <property type="molecule type" value="Genomic_DNA"/>
</dbReference>
<dbReference type="AlphaFoldDB" id="A0A9W9A9L1"/>
<comment type="caution">
    <text evidence="1">The sequence shown here is derived from an EMBL/GenBank/DDBJ whole genome shotgun (WGS) entry which is preliminary data.</text>
</comment>
<dbReference type="Proteomes" id="UP001150238">
    <property type="component" value="Unassembled WGS sequence"/>
</dbReference>
<protein>
    <submittedName>
        <fullName evidence="1">Uncharacterized protein</fullName>
    </submittedName>
</protein>
<organism evidence="1 2">
    <name type="scientific">Lentinula lateritia</name>
    <dbReference type="NCBI Taxonomy" id="40482"/>
    <lineage>
        <taxon>Eukaryota</taxon>
        <taxon>Fungi</taxon>
        <taxon>Dikarya</taxon>
        <taxon>Basidiomycota</taxon>
        <taxon>Agaricomycotina</taxon>
        <taxon>Agaricomycetes</taxon>
        <taxon>Agaricomycetidae</taxon>
        <taxon>Agaricales</taxon>
        <taxon>Marasmiineae</taxon>
        <taxon>Omphalotaceae</taxon>
        <taxon>Lentinula</taxon>
    </lineage>
</organism>
<sequence length="213" mass="24113">MSANTVLSIRPLQLTNNLTHCIRVMSRTHLKSCNHVVRRWLDRLQSTSFNDALPAEMIREFIQSLPVSPKLAPFVGTGIRVKILMIFQTSNNWLNVRRVPTHADIVMSFKVYSSGDIGIYDISFLLCNIYQSFLADKEPRFQICALSFNVDGDYSVGFAAFTGVSARWIQRAETTPTFDIVPGLTETFVTTWPLCRDDISAAKFVNLTLKESR</sequence>
<gene>
    <name evidence="1" type="ORF">C8J55DRAFT_561315</name>
</gene>
<evidence type="ECO:0000313" key="2">
    <source>
        <dbReference type="Proteomes" id="UP001150238"/>
    </source>
</evidence>
<name>A0A9W9A9L1_9AGAR</name>
<evidence type="ECO:0000313" key="1">
    <source>
        <dbReference type="EMBL" id="KAJ4477723.1"/>
    </source>
</evidence>
<proteinExistence type="predicted"/>
<reference evidence="1" key="2">
    <citation type="journal article" date="2023" name="Proc. Natl. Acad. Sci. U.S.A.">
        <title>A global phylogenomic analysis of the shiitake genus Lentinula.</title>
        <authorList>
            <person name="Sierra-Patev S."/>
            <person name="Min B."/>
            <person name="Naranjo-Ortiz M."/>
            <person name="Looney B."/>
            <person name="Konkel Z."/>
            <person name="Slot J.C."/>
            <person name="Sakamoto Y."/>
            <person name="Steenwyk J.L."/>
            <person name="Rokas A."/>
            <person name="Carro J."/>
            <person name="Camarero S."/>
            <person name="Ferreira P."/>
            <person name="Molpeceres G."/>
            <person name="Ruiz-Duenas F.J."/>
            <person name="Serrano A."/>
            <person name="Henrissat B."/>
            <person name="Drula E."/>
            <person name="Hughes K.W."/>
            <person name="Mata J.L."/>
            <person name="Ishikawa N.K."/>
            <person name="Vargas-Isla R."/>
            <person name="Ushijima S."/>
            <person name="Smith C.A."/>
            <person name="Donoghue J."/>
            <person name="Ahrendt S."/>
            <person name="Andreopoulos W."/>
            <person name="He G."/>
            <person name="LaButti K."/>
            <person name="Lipzen A."/>
            <person name="Ng V."/>
            <person name="Riley R."/>
            <person name="Sandor L."/>
            <person name="Barry K."/>
            <person name="Martinez A.T."/>
            <person name="Xiao Y."/>
            <person name="Gibbons J.G."/>
            <person name="Terashima K."/>
            <person name="Grigoriev I.V."/>
            <person name="Hibbett D."/>
        </authorList>
    </citation>
    <scope>NUCLEOTIDE SEQUENCE</scope>
    <source>
        <strain evidence="1">Sp2 HRB7682 ss15</strain>
    </source>
</reference>
<reference evidence="1" key="1">
    <citation type="submission" date="2022-08" db="EMBL/GenBank/DDBJ databases">
        <authorList>
            <consortium name="DOE Joint Genome Institute"/>
            <person name="Min B."/>
            <person name="Riley R."/>
            <person name="Sierra-Patev S."/>
            <person name="Naranjo-Ortiz M."/>
            <person name="Looney B."/>
            <person name="Konkel Z."/>
            <person name="Slot J.C."/>
            <person name="Sakamoto Y."/>
            <person name="Steenwyk J.L."/>
            <person name="Rokas A."/>
            <person name="Carro J."/>
            <person name="Camarero S."/>
            <person name="Ferreira P."/>
            <person name="Molpeceres G."/>
            <person name="Ruiz-Duenas F.J."/>
            <person name="Serrano A."/>
            <person name="Henrissat B."/>
            <person name="Drula E."/>
            <person name="Hughes K.W."/>
            <person name="Mata J.L."/>
            <person name="Ishikawa N.K."/>
            <person name="Vargas-Isla R."/>
            <person name="Ushijima S."/>
            <person name="Smith C.A."/>
            <person name="Ahrendt S."/>
            <person name="Andreopoulos W."/>
            <person name="He G."/>
            <person name="Labutti K."/>
            <person name="Lipzen A."/>
            <person name="Ng V."/>
            <person name="Sandor L."/>
            <person name="Barry K."/>
            <person name="Martinez A.T."/>
            <person name="Xiao Y."/>
            <person name="Gibbons J.G."/>
            <person name="Terashima K."/>
            <person name="Hibbett D.S."/>
            <person name="Grigoriev I.V."/>
        </authorList>
    </citation>
    <scope>NUCLEOTIDE SEQUENCE</scope>
    <source>
        <strain evidence="1">Sp2 HRB7682 ss15</strain>
    </source>
</reference>
<accession>A0A9W9A9L1</accession>